<accession>A0A2T0FC24</accession>
<keyword evidence="2" id="KW-1133">Transmembrane helix</keyword>
<dbReference type="GeneID" id="36513932"/>
<evidence type="ECO:0000256" key="2">
    <source>
        <dbReference type="SAM" id="Phobius"/>
    </source>
</evidence>
<dbReference type="GO" id="GO:0006906">
    <property type="term" value="P:vesicle fusion"/>
    <property type="evidence" value="ECO:0007669"/>
    <property type="project" value="TreeGrafter"/>
</dbReference>
<feature type="domain" description="T-SNARE coiled-coil homology" evidence="3">
    <location>
        <begin position="157"/>
        <end position="219"/>
    </location>
</feature>
<dbReference type="GO" id="GO:0006896">
    <property type="term" value="P:Golgi to vacuole transport"/>
    <property type="evidence" value="ECO:0007669"/>
    <property type="project" value="TreeGrafter"/>
</dbReference>
<dbReference type="GO" id="GO:0006886">
    <property type="term" value="P:intracellular protein transport"/>
    <property type="evidence" value="ECO:0007669"/>
    <property type="project" value="InterPro"/>
</dbReference>
<keyword evidence="2" id="KW-0472">Membrane</keyword>
<dbReference type="STRING" id="45607.A0A2T0FC24"/>
<dbReference type="GO" id="GO:0000149">
    <property type="term" value="F:SNARE binding"/>
    <property type="evidence" value="ECO:0007669"/>
    <property type="project" value="TreeGrafter"/>
</dbReference>
<feature type="transmembrane region" description="Helical" evidence="2">
    <location>
        <begin position="231"/>
        <end position="249"/>
    </location>
</feature>
<protein>
    <submittedName>
        <fullName evidence="4">Syntaxin PEP12</fullName>
    </submittedName>
</protein>
<dbReference type="InterPro" id="IPR006011">
    <property type="entry name" value="Syntaxin_N"/>
</dbReference>
<proteinExistence type="inferred from homology"/>
<dbReference type="SMART" id="SM00397">
    <property type="entry name" value="t_SNARE"/>
    <property type="match status" value="1"/>
</dbReference>
<dbReference type="Pfam" id="PF14523">
    <property type="entry name" value="Syntaxin_2"/>
    <property type="match status" value="1"/>
</dbReference>
<name>A0A2T0FC24_9ASCO</name>
<dbReference type="PROSITE" id="PS50192">
    <property type="entry name" value="T_SNARE"/>
    <property type="match status" value="1"/>
</dbReference>
<reference evidence="4 5" key="1">
    <citation type="submission" date="2017-04" db="EMBL/GenBank/DDBJ databases">
        <title>Genome sequencing of [Candida] sorbophila.</title>
        <authorList>
            <person name="Ahn J.O."/>
        </authorList>
    </citation>
    <scope>NUCLEOTIDE SEQUENCE [LARGE SCALE GENOMIC DNA]</scope>
    <source>
        <strain evidence="4 5">DS02</strain>
    </source>
</reference>
<dbReference type="PROSITE" id="PS00914">
    <property type="entry name" value="SYNTAXIN"/>
    <property type="match status" value="1"/>
</dbReference>
<dbReference type="OrthoDB" id="364348at2759"/>
<dbReference type="InterPro" id="IPR010989">
    <property type="entry name" value="SNARE"/>
</dbReference>
<dbReference type="GO" id="GO:0048278">
    <property type="term" value="P:vesicle docking"/>
    <property type="evidence" value="ECO:0007669"/>
    <property type="project" value="TreeGrafter"/>
</dbReference>
<dbReference type="GO" id="GO:0005484">
    <property type="term" value="F:SNAP receptor activity"/>
    <property type="evidence" value="ECO:0007669"/>
    <property type="project" value="InterPro"/>
</dbReference>
<keyword evidence="5" id="KW-1185">Reference proteome</keyword>
<dbReference type="Pfam" id="PF05739">
    <property type="entry name" value="SNARE"/>
    <property type="match status" value="1"/>
</dbReference>
<dbReference type="GO" id="GO:0031201">
    <property type="term" value="C:SNARE complex"/>
    <property type="evidence" value="ECO:0007669"/>
    <property type="project" value="TreeGrafter"/>
</dbReference>
<keyword evidence="2" id="KW-0812">Transmembrane</keyword>
<sequence>MDIEAQGGYKDDPEFDELTERLADEIFDISATNGRLWAHLRASNPDKAADLAAKNRAQFRSLKADVERIQQWPNNLPAQKYTQTKLVREFAEAFSEFQRIQKQIARGERQLVQEARKINPPPETPAYKDIDGAPGIELQQQQSFEEQLRQDEVAYQQGLIEERQEEIRGIEQGIVELNEIFTNLSNVIAEQGSVIDNIEANIYSVAQNTRDGAGELVKAARWQRRTGGRMLCFLIILLIFALVIILSVLA</sequence>
<dbReference type="InterPro" id="IPR045242">
    <property type="entry name" value="Syntaxin"/>
</dbReference>
<dbReference type="Gene3D" id="1.20.5.110">
    <property type="match status" value="1"/>
</dbReference>
<gene>
    <name evidence="4" type="ORF">B9G98_00183</name>
</gene>
<dbReference type="EMBL" id="NDIQ01000001">
    <property type="protein sequence ID" value="PRT52563.1"/>
    <property type="molecule type" value="Genomic_DNA"/>
</dbReference>
<dbReference type="Proteomes" id="UP000238350">
    <property type="component" value="Unassembled WGS sequence"/>
</dbReference>
<dbReference type="InterPro" id="IPR006012">
    <property type="entry name" value="Syntaxin/epimorphin_CS"/>
</dbReference>
<dbReference type="PANTHER" id="PTHR19957">
    <property type="entry name" value="SYNTAXIN"/>
    <property type="match status" value="1"/>
</dbReference>
<evidence type="ECO:0000313" key="5">
    <source>
        <dbReference type="Proteomes" id="UP000238350"/>
    </source>
</evidence>
<dbReference type="FunFam" id="1.20.5.110:FF:000059">
    <property type="entry name" value="Related to syntaxin 12"/>
    <property type="match status" value="1"/>
</dbReference>
<comment type="similarity">
    <text evidence="1">Belongs to the syntaxin family.</text>
</comment>
<evidence type="ECO:0000313" key="4">
    <source>
        <dbReference type="EMBL" id="PRT52563.1"/>
    </source>
</evidence>
<dbReference type="SUPFAM" id="SSF47661">
    <property type="entry name" value="t-snare proteins"/>
    <property type="match status" value="1"/>
</dbReference>
<dbReference type="GO" id="GO:0012505">
    <property type="term" value="C:endomembrane system"/>
    <property type="evidence" value="ECO:0007669"/>
    <property type="project" value="TreeGrafter"/>
</dbReference>
<dbReference type="InterPro" id="IPR000727">
    <property type="entry name" value="T_SNARE_dom"/>
</dbReference>
<evidence type="ECO:0000256" key="1">
    <source>
        <dbReference type="ARBA" id="ARBA00009063"/>
    </source>
</evidence>
<comment type="caution">
    <text evidence="4">The sequence shown here is derived from an EMBL/GenBank/DDBJ whole genome shotgun (WGS) entry which is preliminary data.</text>
</comment>
<dbReference type="AlphaFoldDB" id="A0A2T0FC24"/>
<dbReference type="Gene3D" id="1.20.58.70">
    <property type="match status" value="1"/>
</dbReference>
<dbReference type="RefSeq" id="XP_024662509.1">
    <property type="nucleotide sequence ID" value="XM_024806741.1"/>
</dbReference>
<dbReference type="CDD" id="cd15840">
    <property type="entry name" value="SNARE_Qa"/>
    <property type="match status" value="1"/>
</dbReference>
<dbReference type="PANTHER" id="PTHR19957:SF38">
    <property type="entry name" value="LD27581P"/>
    <property type="match status" value="1"/>
</dbReference>
<organism evidence="4 5">
    <name type="scientific">Wickerhamiella sorbophila</name>
    <dbReference type="NCBI Taxonomy" id="45607"/>
    <lineage>
        <taxon>Eukaryota</taxon>
        <taxon>Fungi</taxon>
        <taxon>Dikarya</taxon>
        <taxon>Ascomycota</taxon>
        <taxon>Saccharomycotina</taxon>
        <taxon>Dipodascomycetes</taxon>
        <taxon>Dipodascales</taxon>
        <taxon>Trichomonascaceae</taxon>
        <taxon>Wickerhamiella</taxon>
    </lineage>
</organism>
<evidence type="ECO:0000259" key="3">
    <source>
        <dbReference type="PROSITE" id="PS50192"/>
    </source>
</evidence>